<dbReference type="EMBL" id="BONC01000006">
    <property type="protein sequence ID" value="GIF55302.1"/>
    <property type="molecule type" value="Genomic_DNA"/>
</dbReference>
<proteinExistence type="predicted"/>
<accession>A0ABQ4BXN4</accession>
<gene>
    <name evidence="1" type="ORF">Air01nite_13970</name>
</gene>
<protein>
    <submittedName>
        <fullName evidence="1">Uncharacterized protein</fullName>
    </submittedName>
</protein>
<name>A0ABQ4BXN4_9ACTN</name>
<evidence type="ECO:0000313" key="2">
    <source>
        <dbReference type="Proteomes" id="UP000624325"/>
    </source>
</evidence>
<sequence>MLPAHAGMVSSQKAFWTWMEMCSRRTRGWADDVAVPAALVLPAHAGMVETCAGSQLSTVVGVAQRTDHASQDPERV</sequence>
<organism evidence="1 2">
    <name type="scientific">Asanoa iriomotensis</name>
    <dbReference type="NCBI Taxonomy" id="234613"/>
    <lineage>
        <taxon>Bacteria</taxon>
        <taxon>Bacillati</taxon>
        <taxon>Actinomycetota</taxon>
        <taxon>Actinomycetes</taxon>
        <taxon>Micromonosporales</taxon>
        <taxon>Micromonosporaceae</taxon>
        <taxon>Asanoa</taxon>
    </lineage>
</organism>
<dbReference type="Proteomes" id="UP000624325">
    <property type="component" value="Unassembled WGS sequence"/>
</dbReference>
<comment type="caution">
    <text evidence="1">The sequence shown here is derived from an EMBL/GenBank/DDBJ whole genome shotgun (WGS) entry which is preliminary data.</text>
</comment>
<reference evidence="1 2" key="1">
    <citation type="submission" date="2021-01" db="EMBL/GenBank/DDBJ databases">
        <title>Whole genome shotgun sequence of Asanoa iriomotensis NBRC 100142.</title>
        <authorList>
            <person name="Komaki H."/>
            <person name="Tamura T."/>
        </authorList>
    </citation>
    <scope>NUCLEOTIDE SEQUENCE [LARGE SCALE GENOMIC DNA]</scope>
    <source>
        <strain evidence="1 2">NBRC 100142</strain>
    </source>
</reference>
<keyword evidence="2" id="KW-1185">Reference proteome</keyword>
<evidence type="ECO:0000313" key="1">
    <source>
        <dbReference type="EMBL" id="GIF55302.1"/>
    </source>
</evidence>